<dbReference type="Proteomes" id="UP001206925">
    <property type="component" value="Unassembled WGS sequence"/>
</dbReference>
<accession>A0AAD5CPR1</accession>
<gene>
    <name evidence="1" type="ORF">M8C21_022189</name>
</gene>
<reference evidence="1" key="1">
    <citation type="submission" date="2022-06" db="EMBL/GenBank/DDBJ databases">
        <title>Uncovering the hologenomic basis of an extraordinary plant invasion.</title>
        <authorList>
            <person name="Bieker V.C."/>
            <person name="Martin M.D."/>
            <person name="Gilbert T."/>
            <person name="Hodgins K."/>
            <person name="Battlay P."/>
            <person name="Petersen B."/>
            <person name="Wilson J."/>
        </authorList>
    </citation>
    <scope>NUCLEOTIDE SEQUENCE</scope>
    <source>
        <strain evidence="1">AA19_3_7</strain>
        <tissue evidence="1">Leaf</tissue>
    </source>
</reference>
<sequence>MFRQWGIEESKVTNMRWNLSGELCSGAAVDSTNYDSPAYNPGIKCECSFPNSTCHITRLRVYALDAEGPIPEGLWTLVYLTHL</sequence>
<organism evidence="1 2">
    <name type="scientific">Ambrosia artemisiifolia</name>
    <name type="common">Common ragweed</name>
    <dbReference type="NCBI Taxonomy" id="4212"/>
    <lineage>
        <taxon>Eukaryota</taxon>
        <taxon>Viridiplantae</taxon>
        <taxon>Streptophyta</taxon>
        <taxon>Embryophyta</taxon>
        <taxon>Tracheophyta</taxon>
        <taxon>Spermatophyta</taxon>
        <taxon>Magnoliopsida</taxon>
        <taxon>eudicotyledons</taxon>
        <taxon>Gunneridae</taxon>
        <taxon>Pentapetalae</taxon>
        <taxon>asterids</taxon>
        <taxon>campanulids</taxon>
        <taxon>Asterales</taxon>
        <taxon>Asteraceae</taxon>
        <taxon>Asteroideae</taxon>
        <taxon>Heliantheae alliance</taxon>
        <taxon>Heliantheae</taxon>
        <taxon>Ambrosia</taxon>
    </lineage>
</organism>
<evidence type="ECO:0000313" key="1">
    <source>
        <dbReference type="EMBL" id="KAI7745712.1"/>
    </source>
</evidence>
<keyword evidence="2" id="KW-1185">Reference proteome</keyword>
<dbReference type="AlphaFoldDB" id="A0AAD5CPR1"/>
<protein>
    <submittedName>
        <fullName evidence="1">Uncharacterized protein</fullName>
    </submittedName>
</protein>
<proteinExistence type="predicted"/>
<feature type="non-terminal residue" evidence="1">
    <location>
        <position position="1"/>
    </location>
</feature>
<comment type="caution">
    <text evidence="1">The sequence shown here is derived from an EMBL/GenBank/DDBJ whole genome shotgun (WGS) entry which is preliminary data.</text>
</comment>
<dbReference type="EMBL" id="JAMZMK010007154">
    <property type="protein sequence ID" value="KAI7745712.1"/>
    <property type="molecule type" value="Genomic_DNA"/>
</dbReference>
<evidence type="ECO:0000313" key="2">
    <source>
        <dbReference type="Proteomes" id="UP001206925"/>
    </source>
</evidence>
<name>A0AAD5CPR1_AMBAR</name>